<name>A0ABU9XIU9_9BACI</name>
<dbReference type="EMBL" id="JBDIML010000004">
    <property type="protein sequence ID" value="MEN2768178.1"/>
    <property type="molecule type" value="Genomic_DNA"/>
</dbReference>
<dbReference type="CDD" id="cd01300">
    <property type="entry name" value="YtcJ_like"/>
    <property type="match status" value="1"/>
</dbReference>
<dbReference type="RefSeq" id="WP_345825659.1">
    <property type="nucleotide sequence ID" value="NZ_JBDIML010000004.1"/>
</dbReference>
<dbReference type="InterPro" id="IPR032466">
    <property type="entry name" value="Metal_Hydrolase"/>
</dbReference>
<keyword evidence="3" id="KW-1185">Reference proteome</keyword>
<organism evidence="2 3">
    <name type="scientific">Ornithinibacillus xuwenensis</name>
    <dbReference type="NCBI Taxonomy" id="3144668"/>
    <lineage>
        <taxon>Bacteria</taxon>
        <taxon>Bacillati</taxon>
        <taxon>Bacillota</taxon>
        <taxon>Bacilli</taxon>
        <taxon>Bacillales</taxon>
        <taxon>Bacillaceae</taxon>
        <taxon>Ornithinibacillus</taxon>
    </lineage>
</organism>
<feature type="domain" description="Amidohydrolase 3" evidence="1">
    <location>
        <begin position="52"/>
        <end position="530"/>
    </location>
</feature>
<proteinExistence type="predicted"/>
<evidence type="ECO:0000313" key="2">
    <source>
        <dbReference type="EMBL" id="MEN2768178.1"/>
    </source>
</evidence>
<dbReference type="Pfam" id="PF07969">
    <property type="entry name" value="Amidohydro_3"/>
    <property type="match status" value="1"/>
</dbReference>
<gene>
    <name evidence="2" type="ORF">ABC228_13425</name>
</gene>
<dbReference type="PANTHER" id="PTHR22642">
    <property type="entry name" value="IMIDAZOLONEPROPIONASE"/>
    <property type="match status" value="1"/>
</dbReference>
<reference evidence="2 3" key="1">
    <citation type="submission" date="2024-05" db="EMBL/GenBank/DDBJ databases">
        <authorList>
            <person name="Haq I."/>
            <person name="Ullah Z."/>
            <person name="Ahmad R."/>
            <person name="Li M."/>
            <person name="Tong Y."/>
        </authorList>
    </citation>
    <scope>NUCLEOTIDE SEQUENCE [LARGE SCALE GENOMIC DNA]</scope>
    <source>
        <strain evidence="2 3">16A2E</strain>
    </source>
</reference>
<evidence type="ECO:0000313" key="3">
    <source>
        <dbReference type="Proteomes" id="UP001444625"/>
    </source>
</evidence>
<dbReference type="Gene3D" id="3.20.20.140">
    <property type="entry name" value="Metal-dependent hydrolases"/>
    <property type="match status" value="1"/>
</dbReference>
<dbReference type="SUPFAM" id="SSF51338">
    <property type="entry name" value="Composite domain of metallo-dependent hydrolases"/>
    <property type="match status" value="1"/>
</dbReference>
<protein>
    <submittedName>
        <fullName evidence="2">Amidohydrolase</fullName>
    </submittedName>
</protein>
<evidence type="ECO:0000259" key="1">
    <source>
        <dbReference type="Pfam" id="PF07969"/>
    </source>
</evidence>
<dbReference type="Proteomes" id="UP001444625">
    <property type="component" value="Unassembled WGS sequence"/>
</dbReference>
<dbReference type="InterPro" id="IPR011059">
    <property type="entry name" value="Metal-dep_hydrolase_composite"/>
</dbReference>
<sequence length="534" mass="60034">MSLSPDIIITSNAVFTGTSTHPKPAAILIAKNKIIKVMEKERYTPYLTENTQVLDFGDKLVLPGFHDFHIHLLLGSMLTNSVQLHDAKSAEEVANLVYQYAVENPELPFIIGSGWDNNAWELKETVHKKYLDDVLSDRPVILYQAEFHSVWVNSASLELAGINQQTQNPEFGEVIKDANGEPTGLLLEHAVGLVTKAIPLDVTMKEQLLRQFLQEAAKYGVTSTHDLLRLPEMSTEEAAIYSKFENSGELTARIHFVAPLNGDISEAKRLRETYQSNMVQFSGFKQFIDGVITSYTAYLEEPYSNKPAIRGETVYPAELIKEWTIEADREGFRVRFHCIGDGAVKLALDTFEEARKVNGERDSRHAIEHIEMILQDDIERLSHLGVLASIQPEHINGSSYEVFEELIGSDRMKRYMLQKTLQDAGATLVYGSDYPVVGLNPLHGIYRAVTRLDDDEIVWHTKEKITLGEALKAYTIASAYGSFREDELGTLEEGKLADIITLDRNLFAVPKEEIKDASVLFTMVDGIIVYDEYS</sequence>
<dbReference type="InterPro" id="IPR013108">
    <property type="entry name" value="Amidohydro_3"/>
</dbReference>
<dbReference type="Gene3D" id="2.30.40.10">
    <property type="entry name" value="Urease, subunit C, domain 1"/>
    <property type="match status" value="1"/>
</dbReference>
<comment type="caution">
    <text evidence="2">The sequence shown here is derived from an EMBL/GenBank/DDBJ whole genome shotgun (WGS) entry which is preliminary data.</text>
</comment>
<dbReference type="SUPFAM" id="SSF51556">
    <property type="entry name" value="Metallo-dependent hydrolases"/>
    <property type="match status" value="1"/>
</dbReference>
<dbReference type="Gene3D" id="3.10.310.70">
    <property type="match status" value="1"/>
</dbReference>
<dbReference type="PANTHER" id="PTHR22642:SF2">
    <property type="entry name" value="PROTEIN LONG AFTER FAR-RED 3"/>
    <property type="match status" value="1"/>
</dbReference>
<accession>A0ABU9XIU9</accession>
<dbReference type="InterPro" id="IPR033932">
    <property type="entry name" value="YtcJ-like"/>
</dbReference>